<sequence length="424" mass="44158">MLHDSCTLVGIGSRTGAWTDWVLSSSWVNRHSADHQNSPLVIMHTTAGQRGCSEPSAHSRAEAARTLASLIMRTCRGAPSEDDDETLKSILAKHPDLLTRRGSTRGSISTRCSDTESTSQLDPATNSPSKANERVALTSSNTLLAPPRFAARRRSSVPDMSLSVNGGGVSVSQAALSGACLTAAAGTSGSEYAEVSTRRSSAVTFVSESSNTIPCEGMRDSGPFMRAIPLFDTSGLERMAQHGVNPAVRIACPTTADGSSQGGRRGSTLSIISDGDESAGPAASPVEEPAPAALARRGSLFSVDPTEILGMTRTPCFATSPSDAELFKNSSTPTIPRHLVTPHSGRSHGGLQVPTPKSPNVEAGGWDMSSLTRSEAALMLQSLLEAASLGAEPDSRDITNVLIGQLVRAHPELLAPASGIDATH</sequence>
<feature type="region of interest" description="Disordered" evidence="1">
    <location>
        <begin position="253"/>
        <end position="291"/>
    </location>
</feature>
<dbReference type="OrthoDB" id="442931at2759"/>
<name>A0A7J6MDM9_PEROL</name>
<feature type="compositionally biased region" description="Low complexity" evidence="1">
    <location>
        <begin position="278"/>
        <end position="291"/>
    </location>
</feature>
<dbReference type="EMBL" id="JABAHT010000020">
    <property type="protein sequence ID" value="KAF4669693.1"/>
    <property type="molecule type" value="Genomic_DNA"/>
</dbReference>
<proteinExistence type="predicted"/>
<reference evidence="2 3" key="1">
    <citation type="submission" date="2020-04" db="EMBL/GenBank/DDBJ databases">
        <title>Perkinsus olseni comparative genomics.</title>
        <authorList>
            <person name="Bogema D.R."/>
        </authorList>
    </citation>
    <scope>NUCLEOTIDE SEQUENCE [LARGE SCALE GENOMIC DNA]</scope>
    <source>
        <strain evidence="2">ATCC PRA-179</strain>
    </source>
</reference>
<feature type="compositionally biased region" description="Polar residues" evidence="1">
    <location>
        <begin position="115"/>
        <end position="130"/>
    </location>
</feature>
<feature type="region of interest" description="Disordered" evidence="1">
    <location>
        <begin position="98"/>
        <end position="132"/>
    </location>
</feature>
<dbReference type="Proteomes" id="UP000570595">
    <property type="component" value="Unassembled WGS sequence"/>
</dbReference>
<comment type="caution">
    <text evidence="2">The sequence shown here is derived from an EMBL/GenBank/DDBJ whole genome shotgun (WGS) entry which is preliminary data.</text>
</comment>
<organism evidence="2 3">
    <name type="scientific">Perkinsus olseni</name>
    <name type="common">Perkinsus atlanticus</name>
    <dbReference type="NCBI Taxonomy" id="32597"/>
    <lineage>
        <taxon>Eukaryota</taxon>
        <taxon>Sar</taxon>
        <taxon>Alveolata</taxon>
        <taxon>Perkinsozoa</taxon>
        <taxon>Perkinsea</taxon>
        <taxon>Perkinsida</taxon>
        <taxon>Perkinsidae</taxon>
        <taxon>Perkinsus</taxon>
    </lineage>
</organism>
<evidence type="ECO:0000313" key="2">
    <source>
        <dbReference type="EMBL" id="KAF4669693.1"/>
    </source>
</evidence>
<accession>A0A7J6MDM9</accession>
<dbReference type="AlphaFoldDB" id="A0A7J6MDM9"/>
<evidence type="ECO:0000313" key="3">
    <source>
        <dbReference type="Proteomes" id="UP000570595"/>
    </source>
</evidence>
<feature type="compositionally biased region" description="Low complexity" evidence="1">
    <location>
        <begin position="100"/>
        <end position="112"/>
    </location>
</feature>
<protein>
    <submittedName>
        <fullName evidence="2">Uncharacterized protein</fullName>
    </submittedName>
</protein>
<evidence type="ECO:0000256" key="1">
    <source>
        <dbReference type="SAM" id="MobiDB-lite"/>
    </source>
</evidence>
<gene>
    <name evidence="2" type="ORF">FOZ61_003286</name>
</gene>